<sequence length="280" mass="30185">MASAIHPSDPLAADGRGWRLAGRLYMAVGYFFLVLPIATMIVFSFQKGQFASIPGQGWTFQWYGKLFDDGTLLAALLNSLIVSPLAATGACVLGFLAAYSIHRFRFWGRGAFSVLLVLPVLIPPLILGVAFLGLLSRIGLQGQLSSVILTHMVVITAPAMAVIQLRLGQMPSSLEEAAWDLGATQFQTLYKVVLPFALPGIAGGWLLAFTFSFDEFIIAWFVSGFEQTLPVAVYAYIVGSVDPSLNAVGSIVFALSMLSLIGVELLLFPILLSQYRSGDD</sequence>
<feature type="transmembrane region" description="Helical" evidence="8">
    <location>
        <begin position="147"/>
        <end position="167"/>
    </location>
</feature>
<evidence type="ECO:0000313" key="11">
    <source>
        <dbReference type="Proteomes" id="UP000321058"/>
    </source>
</evidence>
<comment type="similarity">
    <text evidence="2">Belongs to the binding-protein-dependent transport system permease family. CysTW subfamily.</text>
</comment>
<protein>
    <submittedName>
        <fullName evidence="10">Putrescine ABC transporter permease PotI</fullName>
    </submittedName>
</protein>
<name>A0A512NNY0_9HYPH</name>
<proteinExistence type="inferred from homology"/>
<feature type="transmembrane region" description="Helical" evidence="8">
    <location>
        <begin position="217"/>
        <end position="239"/>
    </location>
</feature>
<keyword evidence="4" id="KW-1003">Cell membrane</keyword>
<dbReference type="InterPro" id="IPR051789">
    <property type="entry name" value="Bact_Polyamine_Transport"/>
</dbReference>
<dbReference type="PANTHER" id="PTHR43848:SF2">
    <property type="entry name" value="PUTRESCINE TRANSPORT SYSTEM PERMEASE PROTEIN POTI"/>
    <property type="match status" value="1"/>
</dbReference>
<keyword evidence="3 8" id="KW-0813">Transport</keyword>
<feature type="transmembrane region" description="Helical" evidence="8">
    <location>
        <begin position="24"/>
        <end position="45"/>
    </location>
</feature>
<evidence type="ECO:0000313" key="10">
    <source>
        <dbReference type="EMBL" id="GEP60651.1"/>
    </source>
</evidence>
<evidence type="ECO:0000256" key="7">
    <source>
        <dbReference type="ARBA" id="ARBA00023136"/>
    </source>
</evidence>
<dbReference type="Gene3D" id="1.10.3720.10">
    <property type="entry name" value="MetI-like"/>
    <property type="match status" value="1"/>
</dbReference>
<dbReference type="InterPro" id="IPR000515">
    <property type="entry name" value="MetI-like"/>
</dbReference>
<dbReference type="GO" id="GO:0055085">
    <property type="term" value="P:transmembrane transport"/>
    <property type="evidence" value="ECO:0007669"/>
    <property type="project" value="InterPro"/>
</dbReference>
<feature type="domain" description="ABC transmembrane type-1" evidence="9">
    <location>
        <begin position="76"/>
        <end position="266"/>
    </location>
</feature>
<dbReference type="PANTHER" id="PTHR43848">
    <property type="entry name" value="PUTRESCINE TRANSPORT SYSTEM PERMEASE PROTEIN POTI"/>
    <property type="match status" value="1"/>
</dbReference>
<dbReference type="GO" id="GO:0005886">
    <property type="term" value="C:plasma membrane"/>
    <property type="evidence" value="ECO:0007669"/>
    <property type="project" value="UniProtKB-SubCell"/>
</dbReference>
<gene>
    <name evidence="10" type="ORF">RSO01_78170</name>
</gene>
<evidence type="ECO:0000259" key="9">
    <source>
        <dbReference type="PROSITE" id="PS50928"/>
    </source>
</evidence>
<feature type="transmembrane region" description="Helical" evidence="8">
    <location>
        <begin position="111"/>
        <end position="135"/>
    </location>
</feature>
<evidence type="ECO:0000256" key="3">
    <source>
        <dbReference type="ARBA" id="ARBA00022448"/>
    </source>
</evidence>
<dbReference type="Pfam" id="PF00528">
    <property type="entry name" value="BPD_transp_1"/>
    <property type="match status" value="1"/>
</dbReference>
<evidence type="ECO:0000256" key="2">
    <source>
        <dbReference type="ARBA" id="ARBA00007069"/>
    </source>
</evidence>
<keyword evidence="11" id="KW-1185">Reference proteome</keyword>
<comment type="caution">
    <text evidence="10">The sequence shown here is derived from an EMBL/GenBank/DDBJ whole genome shotgun (WGS) entry which is preliminary data.</text>
</comment>
<feature type="transmembrane region" description="Helical" evidence="8">
    <location>
        <begin position="72"/>
        <end position="99"/>
    </location>
</feature>
<dbReference type="SUPFAM" id="SSF161098">
    <property type="entry name" value="MetI-like"/>
    <property type="match status" value="1"/>
</dbReference>
<dbReference type="RefSeq" id="WP_147155988.1">
    <property type="nucleotide sequence ID" value="NZ_BKAJ01000174.1"/>
</dbReference>
<reference evidence="10 11" key="1">
    <citation type="submission" date="2019-07" db="EMBL/GenBank/DDBJ databases">
        <title>Whole genome shotgun sequence of Reyranella soli NBRC 108950.</title>
        <authorList>
            <person name="Hosoyama A."/>
            <person name="Uohara A."/>
            <person name="Ohji S."/>
            <person name="Ichikawa N."/>
        </authorList>
    </citation>
    <scope>NUCLEOTIDE SEQUENCE [LARGE SCALE GENOMIC DNA]</scope>
    <source>
        <strain evidence="10 11">NBRC 108950</strain>
    </source>
</reference>
<evidence type="ECO:0000256" key="5">
    <source>
        <dbReference type="ARBA" id="ARBA00022692"/>
    </source>
</evidence>
<keyword evidence="5 8" id="KW-0812">Transmembrane</keyword>
<dbReference type="Proteomes" id="UP000321058">
    <property type="component" value="Unassembled WGS sequence"/>
</dbReference>
<dbReference type="OrthoDB" id="9815533at2"/>
<dbReference type="PROSITE" id="PS50928">
    <property type="entry name" value="ABC_TM1"/>
    <property type="match status" value="1"/>
</dbReference>
<evidence type="ECO:0000256" key="1">
    <source>
        <dbReference type="ARBA" id="ARBA00004651"/>
    </source>
</evidence>
<accession>A0A512NNY0</accession>
<dbReference type="EMBL" id="BKAJ01000174">
    <property type="protein sequence ID" value="GEP60651.1"/>
    <property type="molecule type" value="Genomic_DNA"/>
</dbReference>
<evidence type="ECO:0000256" key="4">
    <source>
        <dbReference type="ARBA" id="ARBA00022475"/>
    </source>
</evidence>
<feature type="transmembrane region" description="Helical" evidence="8">
    <location>
        <begin position="188"/>
        <end position="211"/>
    </location>
</feature>
<comment type="subcellular location">
    <subcellularLocation>
        <location evidence="1 8">Cell membrane</location>
        <topology evidence="1 8">Multi-pass membrane protein</topology>
    </subcellularLocation>
</comment>
<feature type="transmembrane region" description="Helical" evidence="8">
    <location>
        <begin position="251"/>
        <end position="272"/>
    </location>
</feature>
<evidence type="ECO:0000256" key="8">
    <source>
        <dbReference type="RuleBase" id="RU363032"/>
    </source>
</evidence>
<dbReference type="AlphaFoldDB" id="A0A512NNY0"/>
<evidence type="ECO:0000256" key="6">
    <source>
        <dbReference type="ARBA" id="ARBA00022989"/>
    </source>
</evidence>
<keyword evidence="7 8" id="KW-0472">Membrane</keyword>
<dbReference type="InterPro" id="IPR035906">
    <property type="entry name" value="MetI-like_sf"/>
</dbReference>
<dbReference type="CDD" id="cd06261">
    <property type="entry name" value="TM_PBP2"/>
    <property type="match status" value="1"/>
</dbReference>
<organism evidence="10 11">
    <name type="scientific">Reyranella soli</name>
    <dbReference type="NCBI Taxonomy" id="1230389"/>
    <lineage>
        <taxon>Bacteria</taxon>
        <taxon>Pseudomonadati</taxon>
        <taxon>Pseudomonadota</taxon>
        <taxon>Alphaproteobacteria</taxon>
        <taxon>Hyphomicrobiales</taxon>
        <taxon>Reyranellaceae</taxon>
        <taxon>Reyranella</taxon>
    </lineage>
</organism>
<keyword evidence="6 8" id="KW-1133">Transmembrane helix</keyword>